<dbReference type="PROSITE" id="PS00974">
    <property type="entry name" value="MANNITOL_DHGENASE"/>
    <property type="match status" value="1"/>
</dbReference>
<keyword evidence="1" id="KW-0560">Oxidoreductase</keyword>
<dbReference type="SUPFAM" id="SSF48179">
    <property type="entry name" value="6-phosphogluconate dehydrogenase C-terminal domain-like"/>
    <property type="match status" value="1"/>
</dbReference>
<organism evidence="5">
    <name type="scientific">viral metagenome</name>
    <dbReference type="NCBI Taxonomy" id="1070528"/>
    <lineage>
        <taxon>unclassified sequences</taxon>
        <taxon>metagenomes</taxon>
        <taxon>organismal metagenomes</taxon>
    </lineage>
</organism>
<accession>A0A6C0J0D0</accession>
<dbReference type="SUPFAM" id="SSF51735">
    <property type="entry name" value="NAD(P)-binding Rossmann-fold domains"/>
    <property type="match status" value="1"/>
</dbReference>
<sequence length="434" mass="50558">MYKTTYDKSDCQTGIVHIGYGAFHRSHQAVYIDDYMEKTGDLRWGIVAVNLRNEGFREIEDYVLKTPTSYRLVRSHLDYIDWTKNRTVAKHMLALPSVHLVTITVTESGYAPGSPLFEYLACGLRNRKTPITIMCCDNIRQNGIVLETQFLAYLYQTNQYELADWVRENVYFPSCMVDRITPRTTHVLREEVEELYPDFGYNAIQCEEYTQWVVEDKFAPDFPDLSQVGVTITNDLEPYEETKIRILNGGHTSLAYIGVLSGYDTFDQVMNDKAHRNHFKQLQKEEIIPSIEMELPFDIDEYAEIIEERLSSAANHDELERICMDGFTKFHTFILPSLRVCLEQGKRPIHTYRSIAGWYIYSRKFARGCSKIRYTEPNWLLLEPLLQDGALDAFVSNERLWGDIPKKYITFSRDLKSILMSHTYEKEIDLLGED</sequence>
<dbReference type="InterPro" id="IPR013118">
    <property type="entry name" value="Mannitol_DH_C"/>
</dbReference>
<dbReference type="GO" id="GO:0016616">
    <property type="term" value="F:oxidoreductase activity, acting on the CH-OH group of donors, NAD or NADP as acceptor"/>
    <property type="evidence" value="ECO:0007669"/>
    <property type="project" value="TreeGrafter"/>
</dbReference>
<dbReference type="InterPro" id="IPR013131">
    <property type="entry name" value="Mannitol_DH_N"/>
</dbReference>
<keyword evidence="2" id="KW-0520">NAD</keyword>
<dbReference type="InterPro" id="IPR000669">
    <property type="entry name" value="Mannitol_DH"/>
</dbReference>
<evidence type="ECO:0000259" key="3">
    <source>
        <dbReference type="Pfam" id="PF01232"/>
    </source>
</evidence>
<name>A0A6C0J0D0_9ZZZZ</name>
<evidence type="ECO:0000256" key="2">
    <source>
        <dbReference type="ARBA" id="ARBA00023027"/>
    </source>
</evidence>
<feature type="domain" description="Mannitol dehydrogenase C-terminal" evidence="4">
    <location>
        <begin position="235"/>
        <end position="406"/>
    </location>
</feature>
<evidence type="ECO:0000313" key="5">
    <source>
        <dbReference type="EMBL" id="QHT98270.1"/>
    </source>
</evidence>
<evidence type="ECO:0000256" key="1">
    <source>
        <dbReference type="ARBA" id="ARBA00023002"/>
    </source>
</evidence>
<dbReference type="InterPro" id="IPR036291">
    <property type="entry name" value="NAD(P)-bd_dom_sf"/>
</dbReference>
<dbReference type="Pfam" id="PF01232">
    <property type="entry name" value="Mannitol_dh"/>
    <property type="match status" value="1"/>
</dbReference>
<dbReference type="InterPro" id="IPR013328">
    <property type="entry name" value="6PGD_dom2"/>
</dbReference>
<dbReference type="InterPro" id="IPR050988">
    <property type="entry name" value="Mannitol_DH/Oxidoreductase"/>
</dbReference>
<dbReference type="PANTHER" id="PTHR43362">
    <property type="entry name" value="MANNITOL DEHYDROGENASE DSF1-RELATED"/>
    <property type="match status" value="1"/>
</dbReference>
<dbReference type="Gene3D" id="1.10.1040.10">
    <property type="entry name" value="N-(1-d-carboxylethyl)-l-norvaline Dehydrogenase, domain 2"/>
    <property type="match status" value="1"/>
</dbReference>
<dbReference type="PRINTS" id="PR00084">
    <property type="entry name" value="MTLDHDRGNASE"/>
</dbReference>
<dbReference type="InterPro" id="IPR023027">
    <property type="entry name" value="Mannitol_DH_CS"/>
</dbReference>
<dbReference type="PANTHER" id="PTHR43362:SF1">
    <property type="entry name" value="MANNITOL DEHYDROGENASE 2-RELATED"/>
    <property type="match status" value="1"/>
</dbReference>
<proteinExistence type="predicted"/>
<dbReference type="EMBL" id="MN740292">
    <property type="protein sequence ID" value="QHT98270.1"/>
    <property type="molecule type" value="Genomic_DNA"/>
</dbReference>
<evidence type="ECO:0000259" key="4">
    <source>
        <dbReference type="Pfam" id="PF08125"/>
    </source>
</evidence>
<dbReference type="GO" id="GO:0019594">
    <property type="term" value="P:mannitol metabolic process"/>
    <property type="evidence" value="ECO:0007669"/>
    <property type="project" value="InterPro"/>
</dbReference>
<feature type="domain" description="Mannitol dehydrogenase N-terminal" evidence="3">
    <location>
        <begin position="14"/>
        <end position="222"/>
    </location>
</feature>
<dbReference type="Pfam" id="PF08125">
    <property type="entry name" value="Mannitol_dh_C"/>
    <property type="match status" value="1"/>
</dbReference>
<reference evidence="5" key="1">
    <citation type="journal article" date="2020" name="Nature">
        <title>Giant virus diversity and host interactions through global metagenomics.</title>
        <authorList>
            <person name="Schulz F."/>
            <person name="Roux S."/>
            <person name="Paez-Espino D."/>
            <person name="Jungbluth S."/>
            <person name="Walsh D.A."/>
            <person name="Denef V.J."/>
            <person name="McMahon K.D."/>
            <person name="Konstantinidis K.T."/>
            <person name="Eloe-Fadrosh E.A."/>
            <person name="Kyrpides N.C."/>
            <person name="Woyke T."/>
        </authorList>
    </citation>
    <scope>NUCLEOTIDE SEQUENCE</scope>
    <source>
        <strain evidence="5">GVMAG-M-3300025652-16</strain>
    </source>
</reference>
<dbReference type="InterPro" id="IPR008927">
    <property type="entry name" value="6-PGluconate_DH-like_C_sf"/>
</dbReference>
<dbReference type="Gene3D" id="3.40.50.720">
    <property type="entry name" value="NAD(P)-binding Rossmann-like Domain"/>
    <property type="match status" value="1"/>
</dbReference>
<dbReference type="AlphaFoldDB" id="A0A6C0J0D0"/>
<evidence type="ECO:0008006" key="6">
    <source>
        <dbReference type="Google" id="ProtNLM"/>
    </source>
</evidence>
<protein>
    <recommendedName>
        <fullName evidence="6">Mannitol dehydrogenase</fullName>
    </recommendedName>
</protein>